<dbReference type="OrthoDB" id="433241at2759"/>
<feature type="region of interest" description="Disordered" evidence="2">
    <location>
        <begin position="37"/>
        <end position="85"/>
    </location>
</feature>
<feature type="compositionally biased region" description="Basic and acidic residues" evidence="2">
    <location>
        <begin position="404"/>
        <end position="419"/>
    </location>
</feature>
<evidence type="ECO:0000313" key="3">
    <source>
        <dbReference type="EMBL" id="OLP84797.1"/>
    </source>
</evidence>
<gene>
    <name evidence="3" type="ORF">AK812_SmicGene34312</name>
</gene>
<feature type="compositionally biased region" description="Basic residues" evidence="2">
    <location>
        <begin position="740"/>
        <end position="750"/>
    </location>
</feature>
<protein>
    <submittedName>
        <fullName evidence="3">Uncharacterized protein</fullName>
    </submittedName>
</protein>
<evidence type="ECO:0000313" key="4">
    <source>
        <dbReference type="Proteomes" id="UP000186817"/>
    </source>
</evidence>
<keyword evidence="4" id="KW-1185">Reference proteome</keyword>
<dbReference type="Proteomes" id="UP000186817">
    <property type="component" value="Unassembled WGS sequence"/>
</dbReference>
<sequence>MQARIEALEVQVARLQEEVRQLRLLIGVEEGEFELVRSPRSSVQGSPEPIASEARGPSETTFPSRAEGLPAYPLPGRAPPSSVARPVVEATSLPPRSERDAACREIGLWLVRAQSRQYRGASGRDRLPQQSRLWLVLRDFAGNDLTPPRVYTAYAPVKALTKRGPVRPTYFPLMAADAAAVEPLEEGLEDHAEQEEIGNLRDYCLLTEAGPDHEYATGILRVPASEGRAKLSCEIVSLVVQNGRCLVAVPGTVWHKRPPKRLLPKAALLKATALEVAATVAEERGEPLAGTKLRIWVGLLDLGLEETVDYLNTEADYAFGVDAHGQALLPHAMALYNAVNDIFAFQSAESAGAAADPAGQLGDRLTTLEDAMAKIAAGFKVMMERDTVRAEPAKAAGPTLMTPKPKERPQPEKRADRGLQHPAPGQAYANLDPGVARAAEDAGVGAAALAEMDRLIGAAPLAPGWGKRGAQPAARGGLGLSESEDDGDQQPPQRAPMPEAAPDNPIEAVLQRLTQVVETLAKDKKPAGGQSKLDALLDGVSMGSGSSQEGSGAPRRNAAARRALRQALTENPRLISRTIAGHMAEDLLGISQPGVPPLTSARSWVEHRSRIGPYNTLAKTAWAAAGALDAIRMKKYEETEARLSVLILMLDQVGVDKGAWTLATELSLEPALPMHSFRLHETRDHEQAYSRLLDSRWAELAISHLREQMEFVEKRDKLSRSRAPQGAAQEEEEEEGQARTRAKPKAPPKK</sequence>
<accession>A0A1Q9CPK0</accession>
<comment type="caution">
    <text evidence="3">The sequence shown here is derived from an EMBL/GenBank/DDBJ whole genome shotgun (WGS) entry which is preliminary data.</text>
</comment>
<evidence type="ECO:0000256" key="2">
    <source>
        <dbReference type="SAM" id="MobiDB-lite"/>
    </source>
</evidence>
<feature type="region of interest" description="Disordered" evidence="2">
    <location>
        <begin position="389"/>
        <end position="430"/>
    </location>
</feature>
<feature type="region of interest" description="Disordered" evidence="2">
    <location>
        <begin position="461"/>
        <end position="503"/>
    </location>
</feature>
<feature type="region of interest" description="Disordered" evidence="2">
    <location>
        <begin position="537"/>
        <end position="561"/>
    </location>
</feature>
<reference evidence="3 4" key="1">
    <citation type="submission" date="2016-02" db="EMBL/GenBank/DDBJ databases">
        <title>Genome analysis of coral dinoflagellate symbionts highlights evolutionary adaptations to a symbiotic lifestyle.</title>
        <authorList>
            <person name="Aranda M."/>
            <person name="Li Y."/>
            <person name="Liew Y.J."/>
            <person name="Baumgarten S."/>
            <person name="Simakov O."/>
            <person name="Wilson M."/>
            <person name="Piel J."/>
            <person name="Ashoor H."/>
            <person name="Bougouffa S."/>
            <person name="Bajic V.B."/>
            <person name="Ryu T."/>
            <person name="Ravasi T."/>
            <person name="Bayer T."/>
            <person name="Micklem G."/>
            <person name="Kim H."/>
            <person name="Bhak J."/>
            <person name="Lajeunesse T.C."/>
            <person name="Voolstra C.R."/>
        </authorList>
    </citation>
    <scope>NUCLEOTIDE SEQUENCE [LARGE SCALE GENOMIC DNA]</scope>
    <source>
        <strain evidence="3 4">CCMP2467</strain>
    </source>
</reference>
<organism evidence="3 4">
    <name type="scientific">Symbiodinium microadriaticum</name>
    <name type="common">Dinoflagellate</name>
    <name type="synonym">Zooxanthella microadriatica</name>
    <dbReference type="NCBI Taxonomy" id="2951"/>
    <lineage>
        <taxon>Eukaryota</taxon>
        <taxon>Sar</taxon>
        <taxon>Alveolata</taxon>
        <taxon>Dinophyceae</taxon>
        <taxon>Suessiales</taxon>
        <taxon>Symbiodiniaceae</taxon>
        <taxon>Symbiodinium</taxon>
    </lineage>
</organism>
<feature type="compositionally biased region" description="Low complexity" evidence="2">
    <location>
        <begin position="539"/>
        <end position="557"/>
    </location>
</feature>
<dbReference type="AlphaFoldDB" id="A0A1Q9CPK0"/>
<feature type="coiled-coil region" evidence="1">
    <location>
        <begin position="5"/>
        <end position="32"/>
    </location>
</feature>
<proteinExistence type="predicted"/>
<evidence type="ECO:0000256" key="1">
    <source>
        <dbReference type="SAM" id="Coils"/>
    </source>
</evidence>
<feature type="region of interest" description="Disordered" evidence="2">
    <location>
        <begin position="713"/>
        <end position="750"/>
    </location>
</feature>
<dbReference type="EMBL" id="LSRX01001018">
    <property type="protein sequence ID" value="OLP84797.1"/>
    <property type="molecule type" value="Genomic_DNA"/>
</dbReference>
<name>A0A1Q9CPK0_SYMMI</name>
<keyword evidence="1" id="KW-0175">Coiled coil</keyword>